<dbReference type="InterPro" id="IPR011990">
    <property type="entry name" value="TPR-like_helical_dom_sf"/>
</dbReference>
<name>A0A060RDB3_9BACT</name>
<dbReference type="EMBL" id="HG934468">
    <property type="protein sequence ID" value="CDN32068.1"/>
    <property type="molecule type" value="Genomic_DNA"/>
</dbReference>
<dbReference type="PATRIC" id="fig|1433126.3.peg.1969"/>
<dbReference type="eggNOG" id="COG0614">
    <property type="taxonomic scope" value="Bacteria"/>
</dbReference>
<evidence type="ECO:0000259" key="7">
    <source>
        <dbReference type="Pfam" id="PF07980"/>
    </source>
</evidence>
<feature type="chain" id="PRO_5001589606" evidence="6">
    <location>
        <begin position="24"/>
        <end position="649"/>
    </location>
</feature>
<evidence type="ECO:0000256" key="3">
    <source>
        <dbReference type="ARBA" id="ARBA00022729"/>
    </source>
</evidence>
<gene>
    <name evidence="9" type="ORF">BN938_1991</name>
</gene>
<dbReference type="InterPro" id="IPR033985">
    <property type="entry name" value="SusD-like_N"/>
</dbReference>
<evidence type="ECO:0000256" key="1">
    <source>
        <dbReference type="ARBA" id="ARBA00004442"/>
    </source>
</evidence>
<feature type="domain" description="RagB/SusD" evidence="7">
    <location>
        <begin position="319"/>
        <end position="649"/>
    </location>
</feature>
<keyword evidence="10" id="KW-1185">Reference proteome</keyword>
<evidence type="ECO:0000256" key="2">
    <source>
        <dbReference type="ARBA" id="ARBA00006275"/>
    </source>
</evidence>
<dbReference type="SUPFAM" id="SSF48452">
    <property type="entry name" value="TPR-like"/>
    <property type="match status" value="1"/>
</dbReference>
<proteinExistence type="inferred from homology"/>
<dbReference type="Pfam" id="PF14322">
    <property type="entry name" value="SusD-like_3"/>
    <property type="match status" value="1"/>
</dbReference>
<feature type="signal peptide" evidence="6">
    <location>
        <begin position="1"/>
        <end position="23"/>
    </location>
</feature>
<evidence type="ECO:0000313" key="9">
    <source>
        <dbReference type="EMBL" id="CDN32068.1"/>
    </source>
</evidence>
<dbReference type="Gene3D" id="1.25.40.390">
    <property type="match status" value="1"/>
</dbReference>
<dbReference type="HOGENOM" id="CLU_015553_0_3_10"/>
<feature type="domain" description="SusD-like N-terminal" evidence="8">
    <location>
        <begin position="91"/>
        <end position="211"/>
    </location>
</feature>
<dbReference type="InterPro" id="IPR012944">
    <property type="entry name" value="SusD_RagB_dom"/>
</dbReference>
<evidence type="ECO:0000256" key="5">
    <source>
        <dbReference type="ARBA" id="ARBA00023237"/>
    </source>
</evidence>
<dbReference type="GO" id="GO:0009279">
    <property type="term" value="C:cell outer membrane"/>
    <property type="evidence" value="ECO:0007669"/>
    <property type="project" value="UniProtKB-SubCell"/>
</dbReference>
<evidence type="ECO:0000256" key="6">
    <source>
        <dbReference type="SAM" id="SignalP"/>
    </source>
</evidence>
<evidence type="ECO:0000256" key="4">
    <source>
        <dbReference type="ARBA" id="ARBA00023136"/>
    </source>
</evidence>
<dbReference type="AlphaFoldDB" id="A0A060RDB3"/>
<dbReference type="Pfam" id="PF07980">
    <property type="entry name" value="SusD_RagB"/>
    <property type="match status" value="1"/>
</dbReference>
<accession>A0A060RDB3</accession>
<comment type="subcellular location">
    <subcellularLocation>
        <location evidence="1">Cell outer membrane</location>
    </subcellularLocation>
</comment>
<dbReference type="Proteomes" id="UP000027616">
    <property type="component" value="Chromosome I"/>
</dbReference>
<keyword evidence="3 6" id="KW-0732">Signal</keyword>
<keyword evidence="5" id="KW-0998">Cell outer membrane</keyword>
<evidence type="ECO:0000259" key="8">
    <source>
        <dbReference type="Pfam" id="PF14322"/>
    </source>
</evidence>
<dbReference type="OrthoDB" id="724176at2"/>
<keyword evidence="4" id="KW-0472">Membrane</keyword>
<reference evidence="9 10" key="1">
    <citation type="journal article" date="2015" name="Genome Announc.">
        <title>Complete Genome Sequence of the Novel Leech Symbiont Mucinivorans hirudinis M3T.</title>
        <authorList>
            <person name="Nelson M.C."/>
            <person name="Bomar L."/>
            <person name="Graf J."/>
        </authorList>
    </citation>
    <scope>NUCLEOTIDE SEQUENCE [LARGE SCALE GENOMIC DNA]</scope>
    <source>
        <strain evidence="10">M3</strain>
    </source>
</reference>
<protein>
    <submittedName>
        <fullName evidence="9">SusD family outer membrane protein</fullName>
    </submittedName>
</protein>
<sequence length="649" mass="74310">MKKILNKSLLVLASFLFALPMHSCKFLNVSDQLANELSMQEVFNNVAYTRRWHRFIYTGIPDISHRTYNNSYAGLTGLSMPWGGLSDEIWASNNVQFVCRDGYNASNGSFHRWSVYQQIRQAWQFIDNAHEIPQTGQGDYLLQADVDKLKAEAYFFIGYYHWILFELYGPVPIMDRAVGPSDPELSFARASVDECVAFIEKMWTEADKNLNTINQGDNERSIPSKVLTAALRVKLYAYAASPLYNGGFPEAMALQNQDGKKLFPAKDDTKWQKAKAAVEAYLTISAPYHSIYRCGPPENRAVGFDANESLYQLFQQYNPEIIWATTGNSWGATNGEGQIPRITPRGIAFAMTCYGWLQEAVDDFRMANGLKIDDAGSGYDLNTEFERTPMQVKMFNRAAYPNAGTYETFNDDIAKMYQNREPRFYQWVTYQGRRWQIKTNFIVDFRKGGNNDNSSGNHARPGNIVKKFYPENIINEGTPPRSKFIPCIQLRHAEMLLLAAEVLNEATNGADPRIMQFINDVRTRGGLPTLEATYPGKNWNKAAKWQAMAEEKRIEFLDEGQRYFDVRRWMVADQARVSIKAGGKTHQFGQKGQFTIMNMDGRPGSYEDFFQRAQRADAFRQFEKSWYLYPFSFNEVQNARGKLVQNPGW</sequence>
<dbReference type="STRING" id="1433126.BN938_1991"/>
<organism evidence="9 10">
    <name type="scientific">Mucinivorans hirudinis</name>
    <dbReference type="NCBI Taxonomy" id="1433126"/>
    <lineage>
        <taxon>Bacteria</taxon>
        <taxon>Pseudomonadati</taxon>
        <taxon>Bacteroidota</taxon>
        <taxon>Bacteroidia</taxon>
        <taxon>Bacteroidales</taxon>
        <taxon>Rikenellaceae</taxon>
        <taxon>Mucinivorans</taxon>
    </lineage>
</organism>
<evidence type="ECO:0000313" key="10">
    <source>
        <dbReference type="Proteomes" id="UP000027616"/>
    </source>
</evidence>
<comment type="similarity">
    <text evidence="2">Belongs to the SusD family.</text>
</comment>
<dbReference type="KEGG" id="rbc:BN938_1991"/>